<dbReference type="EMBL" id="KZ819197">
    <property type="protein sequence ID" value="PWY98757.1"/>
    <property type="molecule type" value="Genomic_DNA"/>
</dbReference>
<dbReference type="Proteomes" id="UP000246740">
    <property type="component" value="Unassembled WGS sequence"/>
</dbReference>
<keyword evidence="2" id="KW-0812">Transmembrane</keyword>
<evidence type="ECO:0000313" key="3">
    <source>
        <dbReference type="EMBL" id="PWY98757.1"/>
    </source>
</evidence>
<feature type="region of interest" description="Disordered" evidence="1">
    <location>
        <begin position="417"/>
        <end position="438"/>
    </location>
</feature>
<dbReference type="AlphaFoldDB" id="A0A317XLL2"/>
<feature type="transmembrane region" description="Helical" evidence="2">
    <location>
        <begin position="196"/>
        <end position="220"/>
    </location>
</feature>
<proteinExistence type="predicted"/>
<protein>
    <submittedName>
        <fullName evidence="3">Uncharacterized protein</fullName>
    </submittedName>
</protein>
<name>A0A317XLL2_9BASI</name>
<feature type="transmembrane region" description="Helical" evidence="2">
    <location>
        <begin position="53"/>
        <end position="75"/>
    </location>
</feature>
<feature type="transmembrane region" description="Helical" evidence="2">
    <location>
        <begin position="155"/>
        <end position="184"/>
    </location>
</feature>
<accession>A0A317XLL2</accession>
<keyword evidence="2" id="KW-1133">Transmembrane helix</keyword>
<gene>
    <name evidence="3" type="ORF">BCV70DRAFT_164358</name>
</gene>
<feature type="compositionally biased region" description="Basic and acidic residues" evidence="1">
    <location>
        <begin position="324"/>
        <end position="336"/>
    </location>
</feature>
<feature type="transmembrane region" description="Helical" evidence="2">
    <location>
        <begin position="122"/>
        <end position="143"/>
    </location>
</feature>
<evidence type="ECO:0000256" key="1">
    <source>
        <dbReference type="SAM" id="MobiDB-lite"/>
    </source>
</evidence>
<sequence length="438" mass="49216">MNEFVPSVNWDSHTTAMLFGVVMGEFFSYLSFDIRLVRAIIRQRRFHPMPAAYLIARYVMVWGVSMIALSTIQVYRGEHANVTAVHWLRAMLMPVSLTATSAILGFRALVLHHDRPRLVSKLIYTLLTVQYVGATTVLVLNMIDMRDKVDTIVIFLPGVWIVAPLGIGMLFDTVFCLLVVVPILKRGERLRRGQVMHLLFSDALFFGAISLLVKAVAIAFTVVTRPKRTDSFIAIRFEIVVCTIFACRIFRGQETFLREHQHQTAHPSLGDVQIQTSRAFDHIRQQTIRDMEAHDSHMHHDMDDLDRVDIGDGDVHGHSGSYLQERHRQRGNDTEKGSTASLTAVSSNRTDKEVQTRLESESTDCAVLQGPPLPPKSTTPIEVVQLPAPALTSSTSLPILVICSASEQTDVTIRDRTRLDAAAPHSEEPEVPSWELYR</sequence>
<feature type="region of interest" description="Disordered" evidence="1">
    <location>
        <begin position="309"/>
        <end position="354"/>
    </location>
</feature>
<dbReference type="InParanoid" id="A0A317XLL2"/>
<keyword evidence="4" id="KW-1185">Reference proteome</keyword>
<evidence type="ECO:0000313" key="4">
    <source>
        <dbReference type="Proteomes" id="UP000246740"/>
    </source>
</evidence>
<feature type="transmembrane region" description="Helical" evidence="2">
    <location>
        <begin position="87"/>
        <end position="110"/>
    </location>
</feature>
<feature type="compositionally biased region" description="Polar residues" evidence="1">
    <location>
        <begin position="337"/>
        <end position="348"/>
    </location>
</feature>
<keyword evidence="2" id="KW-0472">Membrane</keyword>
<feature type="transmembrane region" description="Helical" evidence="2">
    <location>
        <begin position="12"/>
        <end position="32"/>
    </location>
</feature>
<dbReference type="OrthoDB" id="2554663at2759"/>
<organism evidence="3 4">
    <name type="scientific">Testicularia cyperi</name>
    <dbReference type="NCBI Taxonomy" id="1882483"/>
    <lineage>
        <taxon>Eukaryota</taxon>
        <taxon>Fungi</taxon>
        <taxon>Dikarya</taxon>
        <taxon>Basidiomycota</taxon>
        <taxon>Ustilaginomycotina</taxon>
        <taxon>Ustilaginomycetes</taxon>
        <taxon>Ustilaginales</taxon>
        <taxon>Anthracoideaceae</taxon>
        <taxon>Testicularia</taxon>
    </lineage>
</organism>
<reference evidence="3 4" key="1">
    <citation type="journal article" date="2018" name="Mol. Biol. Evol.">
        <title>Broad Genomic Sampling Reveals a Smut Pathogenic Ancestry of the Fungal Clade Ustilaginomycotina.</title>
        <authorList>
            <person name="Kijpornyongpan T."/>
            <person name="Mondo S.J."/>
            <person name="Barry K."/>
            <person name="Sandor L."/>
            <person name="Lee J."/>
            <person name="Lipzen A."/>
            <person name="Pangilinan J."/>
            <person name="LaButti K."/>
            <person name="Hainaut M."/>
            <person name="Henrissat B."/>
            <person name="Grigoriev I.V."/>
            <person name="Spatafora J.W."/>
            <person name="Aime M.C."/>
        </authorList>
    </citation>
    <scope>NUCLEOTIDE SEQUENCE [LARGE SCALE GENOMIC DNA]</scope>
    <source>
        <strain evidence="3 4">MCA 3645</strain>
    </source>
</reference>
<evidence type="ECO:0000256" key="2">
    <source>
        <dbReference type="SAM" id="Phobius"/>
    </source>
</evidence>